<dbReference type="EMBL" id="JAATIP010000137">
    <property type="protein sequence ID" value="KAF4367985.1"/>
    <property type="molecule type" value="Genomic_DNA"/>
</dbReference>
<keyword evidence="6" id="KW-1185">Reference proteome</keyword>
<reference evidence="5 6" key="1">
    <citation type="journal article" date="2020" name="bioRxiv">
        <title>Sequence and annotation of 42 cannabis genomes reveals extensive copy number variation in cannabinoid synthesis and pathogen resistance genes.</title>
        <authorList>
            <person name="Mckernan K.J."/>
            <person name="Helbert Y."/>
            <person name="Kane L.T."/>
            <person name="Ebling H."/>
            <person name="Zhang L."/>
            <person name="Liu B."/>
            <person name="Eaton Z."/>
            <person name="Mclaughlin S."/>
            <person name="Kingan S."/>
            <person name="Baybayan P."/>
            <person name="Concepcion G."/>
            <person name="Jordan M."/>
            <person name="Riva A."/>
            <person name="Barbazuk W."/>
            <person name="Harkins T."/>
        </authorList>
    </citation>
    <scope>NUCLEOTIDE SEQUENCE [LARGE SCALE GENOMIC DNA]</scope>
    <source>
        <strain evidence="5 6">cv. Jamaican Lion 4</strain>
        <strain evidence="4">Father</strain>
        <strain evidence="3">Mother</strain>
        <tissue evidence="4">Leaf</tissue>
    </source>
</reference>
<name>A0A7J6I186_CANSA</name>
<feature type="domain" description="DUF4283" evidence="2">
    <location>
        <begin position="93"/>
        <end position="164"/>
    </location>
</feature>
<sequence length="240" mass="27121">MEELNGERNVMNESMEVNTEEEEVVPNSIPCDTQPFSTAENVSTEGANEGSLPENDGNHDELENLRKDFLESMTMELESDFDLTDDITNTGVLVTFFEGVGVSRNRLKDILTKIWKLKGNWRIKTMSAGLWGIFFDQEEDCVEILDKRPWLINGKLLIIKEWPADGIWSKVNMKKAVFWVQAFGLPTPYLNPINTPTIAAKAGTYMGCDTGGRQNGRCSVPFDENSEDDSGTFELARYRF</sequence>
<evidence type="ECO:0000313" key="4">
    <source>
        <dbReference type="EMBL" id="KAF4401314.1"/>
    </source>
</evidence>
<evidence type="ECO:0000256" key="1">
    <source>
        <dbReference type="SAM" id="MobiDB-lite"/>
    </source>
</evidence>
<feature type="region of interest" description="Disordered" evidence="1">
    <location>
        <begin position="1"/>
        <end position="60"/>
    </location>
</feature>
<dbReference type="Proteomes" id="UP000525078">
    <property type="component" value="Unassembled WGS sequence"/>
</dbReference>
<feature type="compositionally biased region" description="Polar residues" evidence="1">
    <location>
        <begin position="30"/>
        <end position="46"/>
    </location>
</feature>
<dbReference type="EMBL" id="JAATIQ010000013">
    <property type="protein sequence ID" value="KAF4401314.1"/>
    <property type="molecule type" value="Genomic_DNA"/>
</dbReference>
<evidence type="ECO:0000259" key="2">
    <source>
        <dbReference type="Pfam" id="PF14111"/>
    </source>
</evidence>
<dbReference type="PANTHER" id="PTHR31286">
    <property type="entry name" value="GLYCINE-RICH CELL WALL STRUCTURAL PROTEIN 1.8-LIKE"/>
    <property type="match status" value="1"/>
</dbReference>
<protein>
    <recommendedName>
        <fullName evidence="2">DUF4283 domain-containing protein</fullName>
    </recommendedName>
</protein>
<dbReference type="Proteomes" id="UP000583929">
    <property type="component" value="Unassembled WGS sequence"/>
</dbReference>
<evidence type="ECO:0000313" key="3">
    <source>
        <dbReference type="EMBL" id="KAF4367985.1"/>
    </source>
</evidence>
<dbReference type="AlphaFoldDB" id="A0A7J6I186"/>
<dbReference type="Pfam" id="PF14111">
    <property type="entry name" value="DUF4283"/>
    <property type="match status" value="1"/>
</dbReference>
<evidence type="ECO:0000313" key="6">
    <source>
        <dbReference type="Proteomes" id="UP000583929"/>
    </source>
</evidence>
<organism evidence="4 6">
    <name type="scientific">Cannabis sativa</name>
    <name type="common">Hemp</name>
    <name type="synonym">Marijuana</name>
    <dbReference type="NCBI Taxonomy" id="3483"/>
    <lineage>
        <taxon>Eukaryota</taxon>
        <taxon>Viridiplantae</taxon>
        <taxon>Streptophyta</taxon>
        <taxon>Embryophyta</taxon>
        <taxon>Tracheophyta</taxon>
        <taxon>Spermatophyta</taxon>
        <taxon>Magnoliopsida</taxon>
        <taxon>eudicotyledons</taxon>
        <taxon>Gunneridae</taxon>
        <taxon>Pentapetalae</taxon>
        <taxon>rosids</taxon>
        <taxon>fabids</taxon>
        <taxon>Rosales</taxon>
        <taxon>Cannabaceae</taxon>
        <taxon>Cannabis</taxon>
    </lineage>
</organism>
<dbReference type="InterPro" id="IPR025558">
    <property type="entry name" value="DUF4283"/>
</dbReference>
<evidence type="ECO:0000313" key="5">
    <source>
        <dbReference type="Proteomes" id="UP000525078"/>
    </source>
</evidence>
<comment type="caution">
    <text evidence="4">The sequence shown here is derived from an EMBL/GenBank/DDBJ whole genome shotgun (WGS) entry which is preliminary data.</text>
</comment>
<gene>
    <name evidence="3" type="ORF">F8388_002596</name>
    <name evidence="4" type="ORF">G4B88_014155</name>
</gene>
<proteinExistence type="predicted"/>
<accession>A0A7J6I186</accession>
<dbReference type="InterPro" id="IPR040256">
    <property type="entry name" value="At4g02000-like"/>
</dbReference>
<dbReference type="PANTHER" id="PTHR31286:SF180">
    <property type="entry name" value="OS10G0362600 PROTEIN"/>
    <property type="match status" value="1"/>
</dbReference>